<gene>
    <name evidence="2" type="ORF">GKZ27_10415</name>
</gene>
<reference evidence="2 3" key="1">
    <citation type="submission" date="2019-12" db="EMBL/GenBank/DDBJ databases">
        <title>Microbes associate with the intestines of laboratory mice.</title>
        <authorList>
            <person name="Navarre W."/>
            <person name="Wong E."/>
        </authorList>
    </citation>
    <scope>NUCLEOTIDE SEQUENCE [LARGE SCALE GENOMIC DNA]</scope>
    <source>
        <strain evidence="2 3">NM66_B29</strain>
    </source>
</reference>
<organism evidence="2 3">
    <name type="scientific">Adlercreutzia mucosicola</name>
    <dbReference type="NCBI Taxonomy" id="580026"/>
    <lineage>
        <taxon>Bacteria</taxon>
        <taxon>Bacillati</taxon>
        <taxon>Actinomycetota</taxon>
        <taxon>Coriobacteriia</taxon>
        <taxon>Eggerthellales</taxon>
        <taxon>Eggerthellaceae</taxon>
        <taxon>Adlercreutzia</taxon>
    </lineage>
</organism>
<dbReference type="AlphaFoldDB" id="A0A6N8JT12"/>
<feature type="transmembrane region" description="Helical" evidence="1">
    <location>
        <begin position="212"/>
        <end position="229"/>
    </location>
</feature>
<keyword evidence="3" id="KW-1185">Reference proteome</keyword>
<feature type="transmembrane region" description="Helical" evidence="1">
    <location>
        <begin position="383"/>
        <end position="405"/>
    </location>
</feature>
<dbReference type="OrthoDB" id="9789229at2"/>
<evidence type="ECO:0000256" key="1">
    <source>
        <dbReference type="SAM" id="Phobius"/>
    </source>
</evidence>
<feature type="transmembrane region" description="Helical" evidence="1">
    <location>
        <begin position="308"/>
        <end position="329"/>
    </location>
</feature>
<dbReference type="EMBL" id="WSRR01000035">
    <property type="protein sequence ID" value="MVX61856.1"/>
    <property type="molecule type" value="Genomic_DNA"/>
</dbReference>
<evidence type="ECO:0000313" key="3">
    <source>
        <dbReference type="Proteomes" id="UP000463388"/>
    </source>
</evidence>
<feature type="transmembrane region" description="Helical" evidence="1">
    <location>
        <begin position="417"/>
        <end position="438"/>
    </location>
</feature>
<feature type="transmembrane region" description="Helical" evidence="1">
    <location>
        <begin position="112"/>
        <end position="133"/>
    </location>
</feature>
<feature type="transmembrane region" description="Helical" evidence="1">
    <location>
        <begin position="336"/>
        <end position="363"/>
    </location>
</feature>
<keyword evidence="1" id="KW-0472">Membrane</keyword>
<keyword evidence="1" id="KW-0812">Transmembrane</keyword>
<protein>
    <recommendedName>
        <fullName evidence="4">ABC transporter permease</fullName>
    </recommendedName>
</protein>
<comment type="caution">
    <text evidence="2">The sequence shown here is derived from an EMBL/GenBank/DDBJ whole genome shotgun (WGS) entry which is preliminary data.</text>
</comment>
<dbReference type="Proteomes" id="UP000463388">
    <property type="component" value="Unassembled WGS sequence"/>
</dbReference>
<name>A0A6N8JT12_9ACTN</name>
<sequence>MAETEHEWSEQLHNDGAELRADVVRDKERVREALDDVQHPERIAEAAGEKLAQVAEDVRGVARAVGHPSVIVAEAEHAAAAKKAAFDRTTATIAAEFTSPADARKLPRVPKVFGVLLALVSLATLPGIGTAIYRSVTSVEAHGLGTEGVSTVVVNFLHLGVLSILALTAVIFGYRLFRNQRRWAAIISYGLYVLLIAGVLCSIMLQGITPDLVFYLVAFVVTIGLQSYLDPSLLEERRRHRKAREAEEHAEGEAGTLGRDLTGKGYITLNFFNLFWIFVVASVLGLIMEEVVHFLFVVPGQWQDRAGLLFGPFSPIYGCGAVLMTVFLNRFHKSNWLIIFLVAAVIGGGFEALTSLFMQYAYGAVAWDYSNMPGSLFGGRTCLPFMACWGLLGVVWIKLLLPFMLRLVNFIPWNWRYGLTVVAAVFMLADAVMTLQALDCWYERLSGNKVDTPIQQFYDQHFDNAAMADRFQSMTIHPDDAVRGK</sequence>
<dbReference type="Pfam" id="PF06541">
    <property type="entry name" value="ABC_trans_CmpB"/>
    <property type="match status" value="1"/>
</dbReference>
<evidence type="ECO:0008006" key="4">
    <source>
        <dbReference type="Google" id="ProtNLM"/>
    </source>
</evidence>
<feature type="transmembrane region" description="Helical" evidence="1">
    <location>
        <begin position="186"/>
        <end position="206"/>
    </location>
</feature>
<evidence type="ECO:0000313" key="2">
    <source>
        <dbReference type="EMBL" id="MVX61856.1"/>
    </source>
</evidence>
<proteinExistence type="predicted"/>
<keyword evidence="1" id="KW-1133">Transmembrane helix</keyword>
<accession>A0A6N8JT12</accession>
<dbReference type="InterPro" id="IPR010540">
    <property type="entry name" value="CmpB_TMEM229"/>
</dbReference>
<feature type="transmembrane region" description="Helical" evidence="1">
    <location>
        <begin position="153"/>
        <end position="174"/>
    </location>
</feature>
<feature type="transmembrane region" description="Helical" evidence="1">
    <location>
        <begin position="267"/>
        <end position="288"/>
    </location>
</feature>